<feature type="transmembrane region" description="Helical" evidence="1">
    <location>
        <begin position="35"/>
        <end position="55"/>
    </location>
</feature>
<dbReference type="EMBL" id="JAHLFJ010000038">
    <property type="protein sequence ID" value="MBU3855666.1"/>
    <property type="molecule type" value="Genomic_DNA"/>
</dbReference>
<feature type="transmembrane region" description="Helical" evidence="1">
    <location>
        <begin position="124"/>
        <end position="145"/>
    </location>
</feature>
<feature type="transmembrane region" description="Helical" evidence="1">
    <location>
        <begin position="173"/>
        <end position="194"/>
    </location>
</feature>
<proteinExistence type="predicted"/>
<reference evidence="2" key="2">
    <citation type="submission" date="2021-04" db="EMBL/GenBank/DDBJ databases">
        <authorList>
            <person name="Gilroy R."/>
        </authorList>
    </citation>
    <scope>NUCLEOTIDE SEQUENCE</scope>
    <source>
        <strain evidence="2">8470</strain>
    </source>
</reference>
<evidence type="ECO:0008006" key="4">
    <source>
        <dbReference type="Google" id="ProtNLM"/>
    </source>
</evidence>
<keyword evidence="1" id="KW-0472">Membrane</keyword>
<evidence type="ECO:0000256" key="1">
    <source>
        <dbReference type="SAM" id="Phobius"/>
    </source>
</evidence>
<dbReference type="Proteomes" id="UP000784286">
    <property type="component" value="Unassembled WGS sequence"/>
</dbReference>
<name>A0A948TLN4_9BACT</name>
<comment type="caution">
    <text evidence="2">The sequence shown here is derived from an EMBL/GenBank/DDBJ whole genome shotgun (WGS) entry which is preliminary data.</text>
</comment>
<feature type="transmembrane region" description="Helical" evidence="1">
    <location>
        <begin position="61"/>
        <end position="78"/>
    </location>
</feature>
<dbReference type="AlphaFoldDB" id="A0A948TLN4"/>
<evidence type="ECO:0000313" key="3">
    <source>
        <dbReference type="Proteomes" id="UP000784286"/>
    </source>
</evidence>
<protein>
    <recommendedName>
        <fullName evidence="4">Transmembrane protein</fullName>
    </recommendedName>
</protein>
<reference evidence="2" key="1">
    <citation type="journal article" date="2021" name="PeerJ">
        <title>Extensive microbial diversity within the chicken gut microbiome revealed by metagenomics and culture.</title>
        <authorList>
            <person name="Gilroy R."/>
            <person name="Ravi A."/>
            <person name="Getino M."/>
            <person name="Pursley I."/>
            <person name="Horton D.L."/>
            <person name="Alikhan N.F."/>
            <person name="Baker D."/>
            <person name="Gharbi K."/>
            <person name="Hall N."/>
            <person name="Watson M."/>
            <person name="Adriaenssens E.M."/>
            <person name="Foster-Nyarko E."/>
            <person name="Jarju S."/>
            <person name="Secka A."/>
            <person name="Antonio M."/>
            <person name="Oren A."/>
            <person name="Chaudhuri R.R."/>
            <person name="La Ragione R."/>
            <person name="Hildebrand F."/>
            <person name="Pallen M.J."/>
        </authorList>
    </citation>
    <scope>NUCLEOTIDE SEQUENCE</scope>
    <source>
        <strain evidence="2">8470</strain>
    </source>
</reference>
<evidence type="ECO:0000313" key="2">
    <source>
        <dbReference type="EMBL" id="MBU3855666.1"/>
    </source>
</evidence>
<keyword evidence="1" id="KW-0812">Transmembrane</keyword>
<sequence length="200" mass="22825">MEDRKINELESLELISDMIRKTKKGTAMKKDYNTFLIYGYTALITAIITWVTVHFTGRGEAMFTWFAMFIPYIANTFFRKSSKPEVTTYIDSMLGNIWKVIGSMFIFTVIAIVLIGVLTHVMNFSIMMPLSLIYAGIGTSMTGLVIKEKAFIWTPLAGLLAAVYMLTEGWCHNFWNILFGMSFLVFMIIPAHIARNKIKE</sequence>
<accession>A0A948TLN4</accession>
<keyword evidence="1" id="KW-1133">Transmembrane helix</keyword>
<gene>
    <name evidence="2" type="ORF">H9928_03755</name>
</gene>
<feature type="transmembrane region" description="Helical" evidence="1">
    <location>
        <begin position="150"/>
        <end position="167"/>
    </location>
</feature>
<feature type="transmembrane region" description="Helical" evidence="1">
    <location>
        <begin position="98"/>
        <end position="118"/>
    </location>
</feature>
<organism evidence="2 3">
    <name type="scientific">Candidatus Phocaeicola excrementipullorum</name>
    <dbReference type="NCBI Taxonomy" id="2838731"/>
    <lineage>
        <taxon>Bacteria</taxon>
        <taxon>Pseudomonadati</taxon>
        <taxon>Bacteroidota</taxon>
        <taxon>Bacteroidia</taxon>
        <taxon>Bacteroidales</taxon>
        <taxon>Bacteroidaceae</taxon>
        <taxon>Phocaeicola</taxon>
    </lineage>
</organism>